<organism evidence="2 3">
    <name type="scientific">Brucella intermedia M86</name>
    <dbReference type="NCBI Taxonomy" id="1234597"/>
    <lineage>
        <taxon>Bacteria</taxon>
        <taxon>Pseudomonadati</taxon>
        <taxon>Pseudomonadota</taxon>
        <taxon>Alphaproteobacteria</taxon>
        <taxon>Hyphomicrobiales</taxon>
        <taxon>Brucellaceae</taxon>
        <taxon>Brucella/Ochrobactrum group</taxon>
        <taxon>Brucella</taxon>
    </lineage>
</organism>
<keyword evidence="1" id="KW-1133">Transmembrane helix</keyword>
<keyword evidence="1" id="KW-0812">Transmembrane</keyword>
<evidence type="ECO:0000256" key="1">
    <source>
        <dbReference type="SAM" id="Phobius"/>
    </source>
</evidence>
<gene>
    <name evidence="2" type="ORF">D584_00748</name>
</gene>
<evidence type="ECO:0000313" key="2">
    <source>
        <dbReference type="EMBL" id="ELT51100.1"/>
    </source>
</evidence>
<evidence type="ECO:0000313" key="3">
    <source>
        <dbReference type="Proteomes" id="UP000011971"/>
    </source>
</evidence>
<name>M5JSH5_9HYPH</name>
<protein>
    <submittedName>
        <fullName evidence="2">Uncharacterized protein</fullName>
    </submittedName>
</protein>
<feature type="transmembrane region" description="Helical" evidence="1">
    <location>
        <begin position="12"/>
        <end position="31"/>
    </location>
</feature>
<dbReference type="EMBL" id="AOGE01000003">
    <property type="protein sequence ID" value="ELT51100.1"/>
    <property type="molecule type" value="Genomic_DNA"/>
</dbReference>
<dbReference type="AlphaFoldDB" id="M5JSH5"/>
<dbReference type="OrthoDB" id="8366933at2"/>
<proteinExistence type="predicted"/>
<dbReference type="RefSeq" id="WP_006470314.1">
    <property type="nucleotide sequence ID" value="NZ_AOGE01000003.1"/>
</dbReference>
<reference evidence="2 3" key="1">
    <citation type="journal article" date="2013" name="Gut Pathog.">
        <title>Draft genome of Ochrobactrum intermedium strain M86 isolated from non-ulcer dyspeptic individual from India.</title>
        <authorList>
            <person name="Kulkarni G."/>
            <person name="Dhotre D."/>
            <person name="Dharne M."/>
            <person name="Shetty S."/>
            <person name="Chowdhury S."/>
            <person name="Misra V."/>
            <person name="Misra S."/>
            <person name="Patole M."/>
            <person name="Shouche Y."/>
        </authorList>
    </citation>
    <scope>NUCLEOTIDE SEQUENCE [LARGE SCALE GENOMIC DNA]</scope>
    <source>
        <strain evidence="2 3">M86</strain>
    </source>
</reference>
<comment type="caution">
    <text evidence="2">The sequence shown here is derived from an EMBL/GenBank/DDBJ whole genome shotgun (WGS) entry which is preliminary data.</text>
</comment>
<accession>M5JSH5</accession>
<dbReference type="Proteomes" id="UP000011971">
    <property type="component" value="Unassembled WGS sequence"/>
</dbReference>
<keyword evidence="1" id="KW-0472">Membrane</keyword>
<sequence>MLDLITLRTTLFYLVCGIAGYGIASVVLSVLDRDPPMIYVEAKAVEQKVEAGKALTVLLTVDRKRICRTLRVTRFVTDSTGMKHEVSATAIKRTRPGIETYDREISVPESAAPGPADYYVRIEFACSWSQVVFHPIVLESPRVKFTILPPSPP</sequence>